<comment type="pathway">
    <text evidence="2">Carbohydrate metabolism; tricarboxylic acid cycle; isocitrate from oxaloacetate: step 1/2.</text>
</comment>
<keyword evidence="6 7" id="KW-0808">Transferase</keyword>
<evidence type="ECO:0000313" key="9">
    <source>
        <dbReference type="Proteomes" id="UP001151699"/>
    </source>
</evidence>
<dbReference type="GO" id="GO:0046912">
    <property type="term" value="F:acyltransferase activity, acyl groups converted into alkyl on transfer"/>
    <property type="evidence" value="ECO:0007669"/>
    <property type="project" value="InterPro"/>
</dbReference>
<dbReference type="GO" id="GO:0006099">
    <property type="term" value="P:tricarboxylic acid cycle"/>
    <property type="evidence" value="ECO:0007669"/>
    <property type="project" value="UniProtKB-KW"/>
</dbReference>
<dbReference type="Gene3D" id="1.10.580.10">
    <property type="entry name" value="Citrate Synthase, domain 1"/>
    <property type="match status" value="1"/>
</dbReference>
<protein>
    <recommendedName>
        <fullName evidence="7">Citrate synthase</fullName>
    </recommendedName>
</protein>
<comment type="subunit">
    <text evidence="4">Homodimer.</text>
</comment>
<dbReference type="SUPFAM" id="SSF52141">
    <property type="entry name" value="Uracil-DNA glycosylase-like"/>
    <property type="match status" value="1"/>
</dbReference>
<evidence type="ECO:0000256" key="2">
    <source>
        <dbReference type="ARBA" id="ARBA00004751"/>
    </source>
</evidence>
<dbReference type="PANTHER" id="PTHR42871">
    <property type="entry name" value="CITRATE SYNTHASE"/>
    <property type="match status" value="1"/>
</dbReference>
<name>A0A9Q0N793_9DIPT</name>
<keyword evidence="5" id="KW-0816">Tricarboxylic acid cycle</keyword>
<keyword evidence="9" id="KW-1185">Reference proteome</keyword>
<dbReference type="InterPro" id="IPR002020">
    <property type="entry name" value="Citrate_synthase"/>
</dbReference>
<evidence type="ECO:0000256" key="7">
    <source>
        <dbReference type="RuleBase" id="RU000441"/>
    </source>
</evidence>
<dbReference type="Gene3D" id="3.40.470.10">
    <property type="entry name" value="Uracil-DNA glycosylase-like domain"/>
    <property type="match status" value="1"/>
</dbReference>
<accession>A0A9Q0N793</accession>
<dbReference type="NCBIfam" id="TIGR01798">
    <property type="entry name" value="cit_synth_I"/>
    <property type="match status" value="1"/>
</dbReference>
<dbReference type="InterPro" id="IPR019810">
    <property type="entry name" value="Citrate_synthase_AS"/>
</dbReference>
<dbReference type="PROSITE" id="PS00480">
    <property type="entry name" value="CITRATE_SYNTHASE"/>
    <property type="match status" value="1"/>
</dbReference>
<dbReference type="CDD" id="cd06114">
    <property type="entry name" value="EcCS_like"/>
    <property type="match status" value="1"/>
</dbReference>
<comment type="subcellular location">
    <subcellularLocation>
        <location evidence="1">Mitochondrion matrix</location>
    </subcellularLocation>
</comment>
<dbReference type="InterPro" id="IPR010953">
    <property type="entry name" value="Citrate_synthase_typ-I"/>
</dbReference>
<reference evidence="8" key="1">
    <citation type="submission" date="2022-07" db="EMBL/GenBank/DDBJ databases">
        <authorList>
            <person name="Trinca V."/>
            <person name="Uliana J.V.C."/>
            <person name="Torres T.T."/>
            <person name="Ward R.J."/>
            <person name="Monesi N."/>
        </authorList>
    </citation>
    <scope>NUCLEOTIDE SEQUENCE</scope>
    <source>
        <strain evidence="8">HSMRA1968</strain>
        <tissue evidence="8">Whole embryos</tissue>
    </source>
</reference>
<dbReference type="FunFam" id="1.10.230.10:FF:000002">
    <property type="entry name" value="Citrate synthase"/>
    <property type="match status" value="1"/>
</dbReference>
<dbReference type="InterPro" id="IPR036969">
    <property type="entry name" value="Citrate_synthase_sf"/>
</dbReference>
<dbReference type="PANTHER" id="PTHR42871:SF1">
    <property type="entry name" value="CITRATE SYNTHASE"/>
    <property type="match status" value="1"/>
</dbReference>
<dbReference type="Gene3D" id="2.20.28.60">
    <property type="match status" value="1"/>
</dbReference>
<dbReference type="EMBL" id="WJQU01000001">
    <property type="protein sequence ID" value="KAJ6645018.1"/>
    <property type="molecule type" value="Genomic_DNA"/>
</dbReference>
<evidence type="ECO:0000256" key="1">
    <source>
        <dbReference type="ARBA" id="ARBA00004305"/>
    </source>
</evidence>
<organism evidence="8 9">
    <name type="scientific">Pseudolycoriella hygida</name>
    <dbReference type="NCBI Taxonomy" id="35572"/>
    <lineage>
        <taxon>Eukaryota</taxon>
        <taxon>Metazoa</taxon>
        <taxon>Ecdysozoa</taxon>
        <taxon>Arthropoda</taxon>
        <taxon>Hexapoda</taxon>
        <taxon>Insecta</taxon>
        <taxon>Pterygota</taxon>
        <taxon>Neoptera</taxon>
        <taxon>Endopterygota</taxon>
        <taxon>Diptera</taxon>
        <taxon>Nematocera</taxon>
        <taxon>Sciaroidea</taxon>
        <taxon>Sciaridae</taxon>
        <taxon>Pseudolycoriella</taxon>
    </lineage>
</organism>
<dbReference type="OrthoDB" id="10039036at2759"/>
<dbReference type="SUPFAM" id="SSF48256">
    <property type="entry name" value="Citrate synthase"/>
    <property type="match status" value="1"/>
</dbReference>
<comment type="similarity">
    <text evidence="3 7">Belongs to the citrate synthase family.</text>
</comment>
<dbReference type="NCBIfam" id="NF004126">
    <property type="entry name" value="PRK05614.1"/>
    <property type="match status" value="1"/>
</dbReference>
<dbReference type="AlphaFoldDB" id="A0A9Q0N793"/>
<dbReference type="Pfam" id="PF00285">
    <property type="entry name" value="Citrate_synt"/>
    <property type="match status" value="1"/>
</dbReference>
<evidence type="ECO:0000256" key="6">
    <source>
        <dbReference type="ARBA" id="ARBA00022679"/>
    </source>
</evidence>
<proteinExistence type="inferred from homology"/>
<sequence length="553" mass="61907">MDQLTKKINHLKWLQAIGKVPILPDIINSTKGSTSINTLKKTNVKLALQPNSSPAIDKARALADSATNLEDLKKLLMDFDGCGLKKLATNTVFADGNPGSSIMLIGEAPGSNEDAQGVHMKNNHSQTPQEAELRIGDKIVNLPVKKSTIGPDVIDVTNIYSLTGYFTYDPGFMSTASCRSTITYIDGDQGILRHRGYDIKTLAEKCDFLEVAYLLLNSELPTKIQYEVFSKKISHHSLINERLRSLFMAFRSSAHPMAIMLAVVGSLSAFYPDFLNVEEHERELIAIRMISKMPTIAAMAYKYSIGHPFIYPDNSLSFTENFLHMMFSTPCEKYQVNPIIKNALDKIFILHADHEQNASTSTVRLAGSSGANPFACISTGIASLWGPAHGGANEAVINMLKEIGTIERISQYIAKAKDKSDPFRLMGFGHRVYKNYDPRAVVLREVCREVLTELGEHNNPLLAIATELEKIALSEQYFIERKLYPNVDFYSGIIYQAMGIPSQMFTVLFAIARTVGWMGQWKEMHEDADQKISRPRQLYKGHVQREFIPFEKR</sequence>
<dbReference type="GO" id="GO:0005759">
    <property type="term" value="C:mitochondrial matrix"/>
    <property type="evidence" value="ECO:0007669"/>
    <property type="project" value="UniProtKB-SubCell"/>
</dbReference>
<dbReference type="PRINTS" id="PR00143">
    <property type="entry name" value="CITRTSNTHASE"/>
</dbReference>
<gene>
    <name evidence="8" type="primary">gltA_1</name>
    <name evidence="8" type="ORF">Bhyg_00218</name>
</gene>
<dbReference type="Proteomes" id="UP001151699">
    <property type="component" value="Chromosome A"/>
</dbReference>
<dbReference type="InterPro" id="IPR036895">
    <property type="entry name" value="Uracil-DNA_glycosylase-like_sf"/>
</dbReference>
<evidence type="ECO:0000256" key="3">
    <source>
        <dbReference type="ARBA" id="ARBA00010566"/>
    </source>
</evidence>
<evidence type="ECO:0000256" key="4">
    <source>
        <dbReference type="ARBA" id="ARBA00011738"/>
    </source>
</evidence>
<dbReference type="InterPro" id="IPR016143">
    <property type="entry name" value="Citrate_synth-like_sm_a-sub"/>
</dbReference>
<comment type="caution">
    <text evidence="8">The sequence shown here is derived from an EMBL/GenBank/DDBJ whole genome shotgun (WGS) entry which is preliminary data.</text>
</comment>
<evidence type="ECO:0000313" key="8">
    <source>
        <dbReference type="EMBL" id="KAJ6645018.1"/>
    </source>
</evidence>
<evidence type="ECO:0000256" key="5">
    <source>
        <dbReference type="ARBA" id="ARBA00022532"/>
    </source>
</evidence>
<dbReference type="Gene3D" id="1.10.230.10">
    <property type="entry name" value="Cytochrome P450-Terp, domain 2"/>
    <property type="match status" value="1"/>
</dbReference>
<dbReference type="InterPro" id="IPR016142">
    <property type="entry name" value="Citrate_synth-like_lrg_a-sub"/>
</dbReference>